<proteinExistence type="predicted"/>
<dbReference type="EMBL" id="JAAAPK010000011">
    <property type="protein sequence ID" value="NBC44771.1"/>
    <property type="molecule type" value="Genomic_DNA"/>
</dbReference>
<protein>
    <recommendedName>
        <fullName evidence="1">Putative zinc-finger domain-containing protein</fullName>
    </recommendedName>
</protein>
<dbReference type="RefSeq" id="WP_139919145.1">
    <property type="nucleotide sequence ID" value="NZ_CBCSLE010000011.1"/>
</dbReference>
<comment type="caution">
    <text evidence="2">The sequence shown here is derived from an EMBL/GenBank/DDBJ whole genome shotgun (WGS) entry which is preliminary data.</text>
</comment>
<feature type="domain" description="Putative zinc-finger" evidence="1">
    <location>
        <begin position="15"/>
        <end position="40"/>
    </location>
</feature>
<dbReference type="Gene3D" id="1.10.10.1320">
    <property type="entry name" value="Anti-sigma factor, zinc-finger domain"/>
    <property type="match status" value="1"/>
</dbReference>
<sequence>MIRPTPHLTRDRTEQYLLGALPPEAEAELEAHTLTCEPCARLLQEEALLEEQLYEVAAATPPDAVVVRPARWHRPAAVAAALVAVAASVFLMLRSGGETVSPSVTPVEAPVVAVQDVRVEDDEAPRDIVVACPDLATQEHCLKSASARGLLVYHPGGQGEVPRYDASSGLTQVALSSRPAAL</sequence>
<name>A0A7X4YGG9_9BACT</name>
<evidence type="ECO:0000259" key="1">
    <source>
        <dbReference type="Pfam" id="PF13490"/>
    </source>
</evidence>
<reference evidence="2 3" key="1">
    <citation type="submission" date="2020-01" db="EMBL/GenBank/DDBJ databases">
        <title>The draft genome sequence of Corallococcus exiguus DSM 14696.</title>
        <authorList>
            <person name="Zhang X."/>
            <person name="Zhu H."/>
        </authorList>
    </citation>
    <scope>NUCLEOTIDE SEQUENCE [LARGE SCALE GENOMIC DNA]</scope>
    <source>
        <strain evidence="2 3">DSM 14696</strain>
    </source>
</reference>
<accession>A0A7X4YGG9</accession>
<dbReference type="Pfam" id="PF13490">
    <property type="entry name" value="zf-HC2"/>
    <property type="match status" value="1"/>
</dbReference>
<evidence type="ECO:0000313" key="3">
    <source>
        <dbReference type="Proteomes" id="UP000537825"/>
    </source>
</evidence>
<keyword evidence="3" id="KW-1185">Reference proteome</keyword>
<dbReference type="InterPro" id="IPR027383">
    <property type="entry name" value="Znf_put"/>
</dbReference>
<evidence type="ECO:0000313" key="2">
    <source>
        <dbReference type="EMBL" id="NBC44771.1"/>
    </source>
</evidence>
<dbReference type="AlphaFoldDB" id="A0A7X4YGG9"/>
<dbReference type="InterPro" id="IPR041916">
    <property type="entry name" value="Anti_sigma_zinc_sf"/>
</dbReference>
<organism evidence="2 3">
    <name type="scientific">Corallococcus exiguus</name>
    <dbReference type="NCBI Taxonomy" id="83462"/>
    <lineage>
        <taxon>Bacteria</taxon>
        <taxon>Pseudomonadati</taxon>
        <taxon>Myxococcota</taxon>
        <taxon>Myxococcia</taxon>
        <taxon>Myxococcales</taxon>
        <taxon>Cystobacterineae</taxon>
        <taxon>Myxococcaceae</taxon>
        <taxon>Corallococcus</taxon>
    </lineage>
</organism>
<gene>
    <name evidence="2" type="ORF">GTZ93_33705</name>
</gene>
<dbReference type="Proteomes" id="UP000537825">
    <property type="component" value="Unassembled WGS sequence"/>
</dbReference>